<name>A0A6M2D6W0_RHIMP</name>
<proteinExistence type="predicted"/>
<organism evidence="3">
    <name type="scientific">Rhipicephalus microplus</name>
    <name type="common">Cattle tick</name>
    <name type="synonym">Boophilus microplus</name>
    <dbReference type="NCBI Taxonomy" id="6941"/>
    <lineage>
        <taxon>Eukaryota</taxon>
        <taxon>Metazoa</taxon>
        <taxon>Ecdysozoa</taxon>
        <taxon>Arthropoda</taxon>
        <taxon>Chelicerata</taxon>
        <taxon>Arachnida</taxon>
        <taxon>Acari</taxon>
        <taxon>Parasitiformes</taxon>
        <taxon>Ixodida</taxon>
        <taxon>Ixodoidea</taxon>
        <taxon>Ixodidae</taxon>
        <taxon>Rhipicephalinae</taxon>
        <taxon>Rhipicephalus</taxon>
        <taxon>Boophilus</taxon>
    </lineage>
</organism>
<dbReference type="VEuPathDB" id="VectorBase:LOC119164948"/>
<feature type="region of interest" description="Disordered" evidence="1">
    <location>
        <begin position="200"/>
        <end position="220"/>
    </location>
</feature>
<keyword evidence="2" id="KW-0732">Signal</keyword>
<keyword evidence="3" id="KW-0675">Receptor</keyword>
<dbReference type="SUPFAM" id="SSF49599">
    <property type="entry name" value="TRAF domain-like"/>
    <property type="match status" value="1"/>
</dbReference>
<feature type="signal peptide" evidence="2">
    <location>
        <begin position="1"/>
        <end position="21"/>
    </location>
</feature>
<accession>A0A6M2D6W0</accession>
<dbReference type="AlphaFoldDB" id="A0A6M2D6W0"/>
<protein>
    <submittedName>
        <fullName evidence="3">Putative tnf receptor-associated factor 6</fullName>
    </submittedName>
</protein>
<dbReference type="OrthoDB" id="6505096at2759"/>
<dbReference type="Gene3D" id="3.30.40.10">
    <property type="entry name" value="Zinc/RING finger domain, C3HC4 (zinc finger)"/>
    <property type="match status" value="2"/>
</dbReference>
<evidence type="ECO:0000256" key="2">
    <source>
        <dbReference type="SAM" id="SignalP"/>
    </source>
</evidence>
<evidence type="ECO:0000313" key="3">
    <source>
        <dbReference type="EMBL" id="NOV41983.1"/>
    </source>
</evidence>
<evidence type="ECO:0000256" key="1">
    <source>
        <dbReference type="SAM" id="MobiDB-lite"/>
    </source>
</evidence>
<sequence>MIPKRIVVLPCLHTLCQSCQAASSQGTGGRCPLDQEQFEEVECGSYDLPTRKANALKVYCWNELHGCEYEGAMNDMLRHFEKECRFHAIECVRCGEAVLHRELARHYMAGCTAGVPSARTENTSSESGTLTLQDVRNPLEELKTLLRDQNDGEALLAIQSQLNELTEQVRNQEYRMVKVPGEDGAPTSAKASRHAAMAFPTGSKEPTSTHNPLNVASASSLSRPRFLGSNVRRHLQPVAAASRTNAENFHTRLPPACRRVY</sequence>
<feature type="compositionally biased region" description="Polar residues" evidence="1">
    <location>
        <begin position="204"/>
        <end position="220"/>
    </location>
</feature>
<dbReference type="InterPro" id="IPR013083">
    <property type="entry name" value="Znf_RING/FYVE/PHD"/>
</dbReference>
<dbReference type="EMBL" id="GHWJ01009246">
    <property type="protein sequence ID" value="NOV41983.1"/>
    <property type="molecule type" value="Transcribed_RNA"/>
</dbReference>
<reference evidence="3" key="1">
    <citation type="submission" date="2019-09" db="EMBL/GenBank/DDBJ databases">
        <title>Organ-specific transcriptomic study of the physiology of the cattle tick, Rhipicephalus microplus.</title>
        <authorList>
            <person name="Tirloni L."/>
            <person name="Braz G."/>
            <person name="Gandara A.C.P."/>
            <person name="Sabadin G.A."/>
            <person name="da Silva R.M."/>
            <person name="Guizzo M.G."/>
            <person name="Machado J.A."/>
            <person name="Costa E.P."/>
            <person name="Gomes H.F."/>
            <person name="Moraes J."/>
            <person name="Mota M.B.S."/>
            <person name="Mesquita R.D."/>
            <person name="Alvarenga P.H."/>
            <person name="Alves F."/>
            <person name="Seixas A."/>
            <person name="da Fonseca R.N."/>
            <person name="Fogaca A."/>
            <person name="Logullo C."/>
            <person name="Tanaka A."/>
            <person name="Daffre S."/>
            <person name="Termignoni C."/>
            <person name="Vaz I.S.Jr."/>
            <person name="Oliveira P.L."/>
            <person name="Ribeiro J.M."/>
        </authorList>
    </citation>
    <scope>NUCLEOTIDE SEQUENCE</scope>
    <source>
        <strain evidence="3">Porto Alegre</strain>
    </source>
</reference>
<feature type="chain" id="PRO_5026864168" evidence="2">
    <location>
        <begin position="22"/>
        <end position="261"/>
    </location>
</feature>